<dbReference type="InterPro" id="IPR003798">
    <property type="entry name" value="DNA_recombination_RmuC"/>
</dbReference>
<reference evidence="7 8" key="1">
    <citation type="submission" date="2017-07" db="EMBL/GenBank/DDBJ databases">
        <title>Leptospira spp. isolated from tropical soils.</title>
        <authorList>
            <person name="Thibeaux R."/>
            <person name="Iraola G."/>
            <person name="Ferres I."/>
            <person name="Bierque E."/>
            <person name="Girault D."/>
            <person name="Soupe-Gilbert M.-E."/>
            <person name="Picardeau M."/>
            <person name="Goarant C."/>
        </authorList>
    </citation>
    <scope>NUCLEOTIDE SEQUENCE [LARGE SCALE GENOMIC DNA]</scope>
    <source>
        <strain evidence="7 8">MCA1-C-A1</strain>
    </source>
</reference>
<feature type="region of interest" description="Disordered" evidence="6">
    <location>
        <begin position="430"/>
        <end position="450"/>
    </location>
</feature>
<dbReference type="GO" id="GO:0006310">
    <property type="term" value="P:DNA recombination"/>
    <property type="evidence" value="ECO:0007669"/>
    <property type="project" value="UniProtKB-KW"/>
</dbReference>
<keyword evidence="4" id="KW-0233">DNA recombination</keyword>
<comment type="similarity">
    <text evidence="2">Belongs to the RmuC family.</text>
</comment>
<evidence type="ECO:0000256" key="4">
    <source>
        <dbReference type="ARBA" id="ARBA00023172"/>
    </source>
</evidence>
<evidence type="ECO:0000256" key="5">
    <source>
        <dbReference type="SAM" id="Coils"/>
    </source>
</evidence>
<feature type="coiled-coil region" evidence="5">
    <location>
        <begin position="79"/>
        <end position="110"/>
    </location>
</feature>
<dbReference type="Pfam" id="PF02646">
    <property type="entry name" value="RmuC"/>
    <property type="match status" value="1"/>
</dbReference>
<proteinExistence type="inferred from homology"/>
<evidence type="ECO:0000256" key="6">
    <source>
        <dbReference type="SAM" id="MobiDB-lite"/>
    </source>
</evidence>
<evidence type="ECO:0000313" key="7">
    <source>
        <dbReference type="EMBL" id="PJZ25392.1"/>
    </source>
</evidence>
<feature type="compositionally biased region" description="Acidic residues" evidence="6">
    <location>
        <begin position="433"/>
        <end position="443"/>
    </location>
</feature>
<evidence type="ECO:0000256" key="3">
    <source>
        <dbReference type="ARBA" id="ARBA00023054"/>
    </source>
</evidence>
<evidence type="ECO:0000256" key="2">
    <source>
        <dbReference type="ARBA" id="ARBA00009840"/>
    </source>
</evidence>
<dbReference type="RefSeq" id="WP_100706738.1">
    <property type="nucleotide sequence ID" value="NZ_NPDL01000008.1"/>
</dbReference>
<keyword evidence="8" id="KW-1185">Reference proteome</keyword>
<keyword evidence="3 5" id="KW-0175">Coiled coil</keyword>
<comment type="function">
    <text evidence="1">Involved in DNA recombination.</text>
</comment>
<dbReference type="EMBL" id="NPDN01000005">
    <property type="protein sequence ID" value="PJZ25392.1"/>
    <property type="molecule type" value="Genomic_DNA"/>
</dbReference>
<dbReference type="OrthoDB" id="370725at2"/>
<evidence type="ECO:0000256" key="1">
    <source>
        <dbReference type="ARBA" id="ARBA00003416"/>
    </source>
</evidence>
<gene>
    <name evidence="7" type="ORF">CH357_10730</name>
</gene>
<name>A0A2M9XCU8_9LEPT</name>
<sequence>MEFAIVLLTGLLIGFGLAFFLAKALYSKESGISPSEHEKLKLERAGLLTSEQRSKERILQLEKEFKENSEKTEKAIGYYQAMKKESDLLKERLENQKKEFDDLMSKLDEKFKHAANQALLDNSQKFNQQTHEKMNDLLRPFKEEIEKFGVKVELSHKEHKDDTANLKAQINNLLEMNKTLSEDAKSLASALKGNSKTQGDWGEGILENILQNSGLVKGREYTAQESVQTEDGRLRPDIVVKLPSGKSIVIDSKVSLTAYVEYASAETEEVKKAALQRHLKSLYEHVSGLYKKNYQSLYGIESLDFVLMFLPVEPSYYEAVRTDPKFLEDAYAKNILIVTPSTLMVSLKMVANLWRKEKQNKNSEQIAEESGKMYDKIVEIVTALEVLGKSIDKSKDNYDAVLGKLKSGRGNLLGRAENIRKLGAKVRKSLESASEDSGDDAEETLFLNGE</sequence>
<evidence type="ECO:0000313" key="8">
    <source>
        <dbReference type="Proteomes" id="UP000232196"/>
    </source>
</evidence>
<feature type="coiled-coil region" evidence="5">
    <location>
        <begin position="156"/>
        <end position="183"/>
    </location>
</feature>
<organism evidence="7 8">
    <name type="scientific">Leptospira hartskeerlii</name>
    <dbReference type="NCBI Taxonomy" id="2023177"/>
    <lineage>
        <taxon>Bacteria</taxon>
        <taxon>Pseudomonadati</taxon>
        <taxon>Spirochaetota</taxon>
        <taxon>Spirochaetia</taxon>
        <taxon>Leptospirales</taxon>
        <taxon>Leptospiraceae</taxon>
        <taxon>Leptospira</taxon>
    </lineage>
</organism>
<dbReference type="PANTHER" id="PTHR30563:SF0">
    <property type="entry name" value="DNA RECOMBINATION PROTEIN RMUC"/>
    <property type="match status" value="1"/>
</dbReference>
<comment type="caution">
    <text evidence="7">The sequence shown here is derived from an EMBL/GenBank/DDBJ whole genome shotgun (WGS) entry which is preliminary data.</text>
</comment>
<dbReference type="AlphaFoldDB" id="A0A2M9XCU8"/>
<dbReference type="Proteomes" id="UP000232196">
    <property type="component" value="Unassembled WGS sequence"/>
</dbReference>
<dbReference type="PANTHER" id="PTHR30563">
    <property type="entry name" value="DNA RECOMBINATION PROTEIN RMUC"/>
    <property type="match status" value="1"/>
</dbReference>
<protein>
    <submittedName>
        <fullName evidence="7">DNA recombination protein RmuC</fullName>
    </submittedName>
</protein>
<accession>A0A2M9XCU8</accession>